<dbReference type="SUPFAM" id="SSF52922">
    <property type="entry name" value="TK C-terminal domain-like"/>
    <property type="match status" value="1"/>
</dbReference>
<comment type="caution">
    <text evidence="4">The sequence shown here is derived from an EMBL/GenBank/DDBJ whole genome shotgun (WGS) entry which is preliminary data.</text>
</comment>
<dbReference type="CDD" id="cd07034">
    <property type="entry name" value="TPP_PYR_PFOR_IOR-alpha_like"/>
    <property type="match status" value="1"/>
</dbReference>
<proteinExistence type="predicted"/>
<dbReference type="SUPFAM" id="SSF52518">
    <property type="entry name" value="Thiamin diphosphate-binding fold (THDP-binding)"/>
    <property type="match status" value="1"/>
</dbReference>
<evidence type="ECO:0000259" key="2">
    <source>
        <dbReference type="Pfam" id="PF01855"/>
    </source>
</evidence>
<name>A0A1Z5HTV3_9FIRM</name>
<dbReference type="EMBL" id="BDGJ01000111">
    <property type="protein sequence ID" value="GAW92966.1"/>
    <property type="molecule type" value="Genomic_DNA"/>
</dbReference>
<feature type="domain" description="Pyruvate:ferredoxin oxidoreductase core" evidence="3">
    <location>
        <begin position="259"/>
        <end position="335"/>
    </location>
</feature>
<dbReference type="InterPro" id="IPR029061">
    <property type="entry name" value="THDP-binding"/>
</dbReference>
<dbReference type="Proteomes" id="UP000197032">
    <property type="component" value="Unassembled WGS sequence"/>
</dbReference>
<protein>
    <submittedName>
        <fullName evidence="4">2-oxoglutarate ferredoxin oxidoreductase, alpha subunit</fullName>
    </submittedName>
</protein>
<evidence type="ECO:0000313" key="5">
    <source>
        <dbReference type="Proteomes" id="UP000197032"/>
    </source>
</evidence>
<dbReference type="OrthoDB" id="9794954at2"/>
<dbReference type="InterPro" id="IPR052368">
    <property type="entry name" value="2-oxoacid_oxidoreductase"/>
</dbReference>
<dbReference type="Gene3D" id="3.40.50.920">
    <property type="match status" value="1"/>
</dbReference>
<dbReference type="PANTHER" id="PTHR43088">
    <property type="entry name" value="SUBUNIT OF PYRUVATE:FLAVODOXIN OXIDOREDUCTASE-RELATED"/>
    <property type="match status" value="1"/>
</dbReference>
<reference evidence="5" key="1">
    <citation type="journal article" date="2017" name="Appl. Environ. Microbiol.">
        <title>Genomic Analysis of Calderihabitans maritimus KKC1, a Thermophilic, Hydrogenogenic, Carboxydotrophic Bacterium Isolated from Marine Sediment.</title>
        <authorList>
            <person name="Omae K."/>
            <person name="Yoneda Y."/>
            <person name="Fukuyama Y."/>
            <person name="Yoshida T."/>
            <person name="Sako Y."/>
        </authorList>
    </citation>
    <scope>NUCLEOTIDE SEQUENCE [LARGE SCALE GENOMIC DNA]</scope>
    <source>
        <strain evidence="5">KKC1</strain>
    </source>
</reference>
<evidence type="ECO:0000256" key="1">
    <source>
        <dbReference type="ARBA" id="ARBA00023002"/>
    </source>
</evidence>
<dbReference type="InterPro" id="IPR033412">
    <property type="entry name" value="PFOR_II"/>
</dbReference>
<accession>A0A1Z5HTV3</accession>
<keyword evidence="1" id="KW-0560">Oxidoreductase</keyword>
<dbReference type="Pfam" id="PF01855">
    <property type="entry name" value="POR_N"/>
    <property type="match status" value="1"/>
</dbReference>
<gene>
    <name evidence="4" type="ORF">KKC1_21110</name>
</gene>
<dbReference type="PANTHER" id="PTHR43088:SF1">
    <property type="entry name" value="SUBUNIT OF PYRUVATE:FLAVODOXIN OXIDOREDUCTASE"/>
    <property type="match status" value="1"/>
</dbReference>
<dbReference type="Gene3D" id="3.40.50.970">
    <property type="match status" value="1"/>
</dbReference>
<dbReference type="InterPro" id="IPR002880">
    <property type="entry name" value="Pyrv_Fd/Flavodoxin_OxRdtase_N"/>
</dbReference>
<dbReference type="GO" id="GO:0016491">
    <property type="term" value="F:oxidoreductase activity"/>
    <property type="evidence" value="ECO:0007669"/>
    <property type="project" value="UniProtKB-KW"/>
</dbReference>
<dbReference type="AlphaFoldDB" id="A0A1Z5HTV3"/>
<sequence>MLRKPIEGEKKVFMTGNEVVAWAALAAGAEIMYGYPITPQNEIMHYWTRLAPRFGRKFLQTEDELSAGFTTLGGVLSGVKAFTATAGPGNTLMQEPMSMAEMMRIPSVVIIQQRGGPSTATVIYSQQEVTMTCFGGNGEGLRVVYSTASHQELFDYTIKAFNTAWKYRFPTFVLGDGYQAKMREPLEIYDPELRGIQLVDPEPYVVRPGIIGIDREAAHLRNTYNTEEELYEVISGHIRDYEAVAGEIEEYETWAIEDAEIVVVSHGVVSRAARMAVEELRASGIAAGYFRPITLRPFPVKHLREIADRVKELLVVESAYGQLQKLVQIAIYGSNASISGHLKPGVGVTAAEIVAKVTELRHGKDKGGIRK</sequence>
<keyword evidence="5" id="KW-1185">Reference proteome</keyword>
<evidence type="ECO:0000313" key="4">
    <source>
        <dbReference type="EMBL" id="GAW92966.1"/>
    </source>
</evidence>
<evidence type="ECO:0000259" key="3">
    <source>
        <dbReference type="Pfam" id="PF17147"/>
    </source>
</evidence>
<dbReference type="RefSeq" id="WP_088554207.1">
    <property type="nucleotide sequence ID" value="NZ_BDGJ01000111.1"/>
</dbReference>
<organism evidence="4 5">
    <name type="scientific">Calderihabitans maritimus</name>
    <dbReference type="NCBI Taxonomy" id="1246530"/>
    <lineage>
        <taxon>Bacteria</taxon>
        <taxon>Bacillati</taxon>
        <taxon>Bacillota</taxon>
        <taxon>Clostridia</taxon>
        <taxon>Neomoorellales</taxon>
        <taxon>Calderihabitantaceae</taxon>
        <taxon>Calderihabitans</taxon>
    </lineage>
</organism>
<feature type="domain" description="Pyruvate flavodoxin/ferredoxin oxidoreductase pyrimidine binding" evidence="2">
    <location>
        <begin position="23"/>
        <end position="252"/>
    </location>
</feature>
<dbReference type="InterPro" id="IPR009014">
    <property type="entry name" value="Transketo_C/PFOR_II"/>
</dbReference>
<dbReference type="Pfam" id="PF17147">
    <property type="entry name" value="PFOR_II"/>
    <property type="match status" value="1"/>
</dbReference>